<comment type="caution">
    <text evidence="1">The sequence shown here is derived from an EMBL/GenBank/DDBJ whole genome shotgun (WGS) entry which is preliminary data.</text>
</comment>
<evidence type="ECO:0000313" key="2">
    <source>
        <dbReference type="Proteomes" id="UP001056120"/>
    </source>
</evidence>
<dbReference type="Proteomes" id="UP001056120">
    <property type="component" value="Linkage Group LG28"/>
</dbReference>
<reference evidence="1 2" key="2">
    <citation type="journal article" date="2022" name="Mol. Ecol. Resour.">
        <title>The genomes of chicory, endive, great burdock and yacon provide insights into Asteraceae paleo-polyploidization history and plant inulin production.</title>
        <authorList>
            <person name="Fan W."/>
            <person name="Wang S."/>
            <person name="Wang H."/>
            <person name="Wang A."/>
            <person name="Jiang F."/>
            <person name="Liu H."/>
            <person name="Zhao H."/>
            <person name="Xu D."/>
            <person name="Zhang Y."/>
        </authorList>
    </citation>
    <scope>NUCLEOTIDE SEQUENCE [LARGE SCALE GENOMIC DNA]</scope>
    <source>
        <strain evidence="2">cv. Yunnan</strain>
        <tissue evidence="1">Leaves</tissue>
    </source>
</reference>
<dbReference type="EMBL" id="CM042045">
    <property type="protein sequence ID" value="KAI3683352.1"/>
    <property type="molecule type" value="Genomic_DNA"/>
</dbReference>
<proteinExistence type="predicted"/>
<protein>
    <submittedName>
        <fullName evidence="1">Uncharacterized protein</fullName>
    </submittedName>
</protein>
<accession>A0ACB8YD19</accession>
<keyword evidence="2" id="KW-1185">Reference proteome</keyword>
<reference evidence="2" key="1">
    <citation type="journal article" date="2022" name="Mol. Ecol. Resour.">
        <title>The genomes of chicory, endive, great burdock and yacon provide insights into Asteraceae palaeo-polyploidization history and plant inulin production.</title>
        <authorList>
            <person name="Fan W."/>
            <person name="Wang S."/>
            <person name="Wang H."/>
            <person name="Wang A."/>
            <person name="Jiang F."/>
            <person name="Liu H."/>
            <person name="Zhao H."/>
            <person name="Xu D."/>
            <person name="Zhang Y."/>
        </authorList>
    </citation>
    <scope>NUCLEOTIDE SEQUENCE [LARGE SCALE GENOMIC DNA]</scope>
    <source>
        <strain evidence="2">cv. Yunnan</strain>
    </source>
</reference>
<sequence length="186" mass="20323">MLLFKADLLARCGGVAPKMAEEALSQVIDQDIKARDATLAQHVMAELWVLLEEDKAKINWGHMRPGKAPTESQWDDLAMQSQLVKIKICDIISKLQHIEGLLTKLSSSNRSKLQASCADPNLVSHGGWAGTIGLVKMLAVRAFGAPRIVIVDADDGRLSVANELDADEIIKVSTNIQVDQNVIFKL</sequence>
<organism evidence="1 2">
    <name type="scientific">Smallanthus sonchifolius</name>
    <dbReference type="NCBI Taxonomy" id="185202"/>
    <lineage>
        <taxon>Eukaryota</taxon>
        <taxon>Viridiplantae</taxon>
        <taxon>Streptophyta</taxon>
        <taxon>Embryophyta</taxon>
        <taxon>Tracheophyta</taxon>
        <taxon>Spermatophyta</taxon>
        <taxon>Magnoliopsida</taxon>
        <taxon>eudicotyledons</taxon>
        <taxon>Gunneridae</taxon>
        <taxon>Pentapetalae</taxon>
        <taxon>asterids</taxon>
        <taxon>campanulids</taxon>
        <taxon>Asterales</taxon>
        <taxon>Asteraceae</taxon>
        <taxon>Asteroideae</taxon>
        <taxon>Heliantheae alliance</taxon>
        <taxon>Millerieae</taxon>
        <taxon>Smallanthus</taxon>
    </lineage>
</organism>
<evidence type="ECO:0000313" key="1">
    <source>
        <dbReference type="EMBL" id="KAI3683352.1"/>
    </source>
</evidence>
<gene>
    <name evidence="1" type="ORF">L1987_83855</name>
</gene>
<name>A0ACB8YD19_9ASTR</name>